<evidence type="ECO:0000256" key="3">
    <source>
        <dbReference type="ARBA" id="ARBA00022475"/>
    </source>
</evidence>
<dbReference type="InterPro" id="IPR055348">
    <property type="entry name" value="DctQ"/>
</dbReference>
<comment type="subcellular location">
    <subcellularLocation>
        <location evidence="1">Cell inner membrane</location>
        <topology evidence="1">Multi-pass membrane protein</topology>
    </subcellularLocation>
</comment>
<dbReference type="Proteomes" id="UP000188613">
    <property type="component" value="Unassembled WGS sequence"/>
</dbReference>
<dbReference type="InterPro" id="IPR007387">
    <property type="entry name" value="TRAP_DctQ"/>
</dbReference>
<feature type="domain" description="Tripartite ATP-independent periplasmic transporters DctQ component" evidence="10">
    <location>
        <begin position="26"/>
        <end position="156"/>
    </location>
</feature>
<accession>A0A1V2A4Y1</accession>
<keyword evidence="4" id="KW-0997">Cell inner membrane</keyword>
<keyword evidence="3" id="KW-1003">Cell membrane</keyword>
<name>A0A1V2A4Y1_9BACI</name>
<organism evidence="11 12">
    <name type="scientific">Domibacillus epiphyticus</name>
    <dbReference type="NCBI Taxonomy" id="1714355"/>
    <lineage>
        <taxon>Bacteria</taxon>
        <taxon>Bacillati</taxon>
        <taxon>Bacillota</taxon>
        <taxon>Bacilli</taxon>
        <taxon>Bacillales</taxon>
        <taxon>Bacillaceae</taxon>
        <taxon>Domibacillus</taxon>
    </lineage>
</organism>
<keyword evidence="12" id="KW-1185">Reference proteome</keyword>
<evidence type="ECO:0000256" key="6">
    <source>
        <dbReference type="ARBA" id="ARBA00022989"/>
    </source>
</evidence>
<dbReference type="EMBL" id="MSFI01000026">
    <property type="protein sequence ID" value="OMP65997.1"/>
    <property type="molecule type" value="Genomic_DNA"/>
</dbReference>
<dbReference type="PANTHER" id="PTHR35011:SF5">
    <property type="entry name" value="SIALIC ACID TRAP TRANSPORTER SMALL PERMEASE PROTEIN SIAQ"/>
    <property type="match status" value="1"/>
</dbReference>
<evidence type="ECO:0000256" key="4">
    <source>
        <dbReference type="ARBA" id="ARBA00022519"/>
    </source>
</evidence>
<evidence type="ECO:0000259" key="10">
    <source>
        <dbReference type="Pfam" id="PF04290"/>
    </source>
</evidence>
<evidence type="ECO:0000256" key="9">
    <source>
        <dbReference type="SAM" id="Phobius"/>
    </source>
</evidence>
<evidence type="ECO:0000313" key="11">
    <source>
        <dbReference type="EMBL" id="OMP65997.1"/>
    </source>
</evidence>
<reference evidence="11 12" key="1">
    <citation type="submission" date="2016-12" db="EMBL/GenBank/DDBJ databases">
        <title>Domibacillus sp. SAB 38T whole genome sequencing.</title>
        <authorList>
            <person name="Verma A."/>
            <person name="Ojha A.K."/>
            <person name="Krishnamurthi S."/>
        </authorList>
    </citation>
    <scope>NUCLEOTIDE SEQUENCE [LARGE SCALE GENOMIC DNA]</scope>
    <source>
        <strain evidence="11 12">SAB 38</strain>
    </source>
</reference>
<dbReference type="OrthoDB" id="9815614at2"/>
<evidence type="ECO:0000256" key="7">
    <source>
        <dbReference type="ARBA" id="ARBA00023136"/>
    </source>
</evidence>
<dbReference type="PANTHER" id="PTHR35011">
    <property type="entry name" value="2,3-DIKETO-L-GULONATE TRAP TRANSPORTER SMALL PERMEASE PROTEIN YIAM"/>
    <property type="match status" value="1"/>
</dbReference>
<dbReference type="AlphaFoldDB" id="A0A1V2A4Y1"/>
<dbReference type="STRING" id="1714355.BTO28_14500"/>
<dbReference type="GO" id="GO:0022857">
    <property type="term" value="F:transmembrane transporter activity"/>
    <property type="evidence" value="ECO:0007669"/>
    <property type="project" value="TreeGrafter"/>
</dbReference>
<keyword evidence="6 9" id="KW-1133">Transmembrane helix</keyword>
<dbReference type="Pfam" id="PF04290">
    <property type="entry name" value="DctQ"/>
    <property type="match status" value="1"/>
</dbReference>
<dbReference type="RefSeq" id="WP_076767527.1">
    <property type="nucleotide sequence ID" value="NZ_MSFI01000026.1"/>
</dbReference>
<comment type="similarity">
    <text evidence="8">Belongs to the TRAP transporter small permease family.</text>
</comment>
<evidence type="ECO:0000256" key="5">
    <source>
        <dbReference type="ARBA" id="ARBA00022692"/>
    </source>
</evidence>
<protein>
    <submittedName>
        <fullName evidence="11">TRAP transporter small permease protein</fullName>
    </submittedName>
</protein>
<feature type="transmembrane region" description="Helical" evidence="9">
    <location>
        <begin position="51"/>
        <end position="67"/>
    </location>
</feature>
<sequence>MKALHRLSDWVYNIEKVIAVILCAAMLISLSAGVLFRYVLSAPLTWSDETAIFSLIWLSFIGGSMSIKRQDSAAITLLMDKVHGKARTIMLGAGLAVLLAFVIYIFYLSIIWLSSPTIMMQRSSSMGMPMIIAYLSIPVSFFFLIIHTLELFLNNFKSDEGRRIA</sequence>
<evidence type="ECO:0000256" key="8">
    <source>
        <dbReference type="ARBA" id="ARBA00038436"/>
    </source>
</evidence>
<feature type="transmembrane region" description="Helical" evidence="9">
    <location>
        <begin position="88"/>
        <end position="111"/>
    </location>
</feature>
<keyword evidence="5 9" id="KW-0812">Transmembrane</keyword>
<feature type="transmembrane region" description="Helical" evidence="9">
    <location>
        <begin position="131"/>
        <end position="153"/>
    </location>
</feature>
<evidence type="ECO:0000313" key="12">
    <source>
        <dbReference type="Proteomes" id="UP000188613"/>
    </source>
</evidence>
<evidence type="ECO:0000256" key="2">
    <source>
        <dbReference type="ARBA" id="ARBA00022448"/>
    </source>
</evidence>
<keyword evidence="7 9" id="KW-0472">Membrane</keyword>
<comment type="caution">
    <text evidence="11">The sequence shown here is derived from an EMBL/GenBank/DDBJ whole genome shotgun (WGS) entry which is preliminary data.</text>
</comment>
<feature type="transmembrane region" description="Helical" evidence="9">
    <location>
        <begin position="20"/>
        <end position="39"/>
    </location>
</feature>
<keyword evidence="2" id="KW-0813">Transport</keyword>
<dbReference type="GO" id="GO:0005886">
    <property type="term" value="C:plasma membrane"/>
    <property type="evidence" value="ECO:0007669"/>
    <property type="project" value="UniProtKB-SubCell"/>
</dbReference>
<evidence type="ECO:0000256" key="1">
    <source>
        <dbReference type="ARBA" id="ARBA00004429"/>
    </source>
</evidence>
<gene>
    <name evidence="11" type="ORF">BTO28_14500</name>
</gene>
<dbReference type="GO" id="GO:0015740">
    <property type="term" value="P:C4-dicarboxylate transport"/>
    <property type="evidence" value="ECO:0007669"/>
    <property type="project" value="TreeGrafter"/>
</dbReference>
<proteinExistence type="inferred from homology"/>